<dbReference type="Gene3D" id="1.10.287.130">
    <property type="match status" value="1"/>
</dbReference>
<evidence type="ECO:0000313" key="3">
    <source>
        <dbReference type="Proteomes" id="UP000033054"/>
    </source>
</evidence>
<dbReference type="GO" id="GO:0005525">
    <property type="term" value="F:GTP binding"/>
    <property type="evidence" value="ECO:0007669"/>
    <property type="project" value="InterPro"/>
</dbReference>
<dbReference type="AlphaFoldDB" id="A0A0E3ZUU1"/>
<sequence length="329" mass="35808">MRHRLAPDHYATGILAGDRLVLSQAITLIESKRPDDQVLAQQVLERILPNSGKSIRVGITGVPGVGKSTFIEAFGTYLTGLGHRLAVLTVDPTSQRSGGSLLGDKTRMETLSMNPNAYIRPSPAGDSLGGVGHRTRETMLLCEAAGFDLILVETVGVGQSETVVHGMVDFFLLLMLAGAGDELQGMKRGIMELADALAITKADGDNQQLANRARVEYENALHLFPPTGNGWFPPVLTCSALTGVGIDALWATIQGQQQLTSENGHRTHRRQEQQLTWFRSLLRQRLESSFYDQPDMRNRLAIIEDQVRVGTLLPVPAIETLLSQSPTGH</sequence>
<dbReference type="GO" id="GO:0016301">
    <property type="term" value="F:kinase activity"/>
    <property type="evidence" value="ECO:0007669"/>
    <property type="project" value="UniProtKB-KW"/>
</dbReference>
<dbReference type="PANTHER" id="PTHR23408">
    <property type="entry name" value="METHYLMALONYL-COA MUTASE"/>
    <property type="match status" value="1"/>
</dbReference>
<dbReference type="PATRIC" id="fig|1379870.5.peg.1569"/>
<dbReference type="EMBL" id="CP010429">
    <property type="protein sequence ID" value="AKD54729.1"/>
    <property type="molecule type" value="Genomic_DNA"/>
</dbReference>
<dbReference type="Gene3D" id="3.40.50.300">
    <property type="entry name" value="P-loop containing nucleotide triphosphate hydrolases"/>
    <property type="match status" value="1"/>
</dbReference>
<gene>
    <name evidence="2" type="ORF">SD10_07220</name>
</gene>
<dbReference type="PANTHER" id="PTHR23408:SF3">
    <property type="entry name" value="METHYLMALONIC ACIDURIA TYPE A PROTEIN, MITOCHONDRIAL"/>
    <property type="match status" value="1"/>
</dbReference>
<dbReference type="NCBIfam" id="NF006958">
    <property type="entry name" value="PRK09435.1"/>
    <property type="match status" value="1"/>
</dbReference>
<proteinExistence type="inferred from homology"/>
<dbReference type="HOGENOM" id="CLU_043725_2_2_10"/>
<evidence type="ECO:0000256" key="1">
    <source>
        <dbReference type="ARBA" id="ARBA00009625"/>
    </source>
</evidence>
<protein>
    <submittedName>
        <fullName evidence="2">Protein kinase</fullName>
    </submittedName>
</protein>
<dbReference type="InterPro" id="IPR027417">
    <property type="entry name" value="P-loop_NTPase"/>
</dbReference>
<accession>A0A0E3ZUU1</accession>
<comment type="similarity">
    <text evidence="1">Belongs to the SIMIBI class G3E GTPase family. ArgK/MeaB subfamily.</text>
</comment>
<dbReference type="Gene3D" id="1.20.5.170">
    <property type="match status" value="1"/>
</dbReference>
<reference evidence="2 3" key="1">
    <citation type="journal article" date="2014" name="Curr. Microbiol.">
        <title>Spirosoma radiotolerans sp. nov., a gamma-radiation-resistant bacterium isolated from gamma ray-irradiated soil.</title>
        <authorList>
            <person name="Lee J.J."/>
            <person name="Srinivasan S."/>
            <person name="Lim S."/>
            <person name="Joe M."/>
            <person name="Im S."/>
            <person name="Bae S.I."/>
            <person name="Park K.R."/>
            <person name="Han J.H."/>
            <person name="Park S.H."/>
            <person name="Joo B.M."/>
            <person name="Park S.J."/>
            <person name="Kim M.K."/>
        </authorList>
    </citation>
    <scope>NUCLEOTIDE SEQUENCE [LARGE SCALE GENOMIC DNA]</scope>
    <source>
        <strain evidence="2 3">DG5A</strain>
    </source>
</reference>
<dbReference type="KEGG" id="srd:SD10_07220"/>
<dbReference type="NCBIfam" id="TIGR00750">
    <property type="entry name" value="lao"/>
    <property type="match status" value="1"/>
</dbReference>
<dbReference type="Pfam" id="PF03308">
    <property type="entry name" value="MeaB"/>
    <property type="match status" value="1"/>
</dbReference>
<name>A0A0E3ZUU1_9BACT</name>
<keyword evidence="3" id="KW-1185">Reference proteome</keyword>
<dbReference type="Proteomes" id="UP000033054">
    <property type="component" value="Chromosome"/>
</dbReference>
<dbReference type="SUPFAM" id="SSF52540">
    <property type="entry name" value="P-loop containing nucleoside triphosphate hydrolases"/>
    <property type="match status" value="1"/>
</dbReference>
<keyword evidence="2" id="KW-0418">Kinase</keyword>
<dbReference type="GO" id="GO:0003924">
    <property type="term" value="F:GTPase activity"/>
    <property type="evidence" value="ECO:0007669"/>
    <property type="project" value="InterPro"/>
</dbReference>
<keyword evidence="2" id="KW-0808">Transferase</keyword>
<dbReference type="GO" id="GO:0005737">
    <property type="term" value="C:cytoplasm"/>
    <property type="evidence" value="ECO:0007669"/>
    <property type="project" value="TreeGrafter"/>
</dbReference>
<dbReference type="InterPro" id="IPR005129">
    <property type="entry name" value="GTPase_ArgK"/>
</dbReference>
<dbReference type="OrthoDB" id="9778292at2"/>
<organism evidence="2 3">
    <name type="scientific">Spirosoma radiotolerans</name>
    <dbReference type="NCBI Taxonomy" id="1379870"/>
    <lineage>
        <taxon>Bacteria</taxon>
        <taxon>Pseudomonadati</taxon>
        <taxon>Bacteroidota</taxon>
        <taxon>Cytophagia</taxon>
        <taxon>Cytophagales</taxon>
        <taxon>Cytophagaceae</taxon>
        <taxon>Spirosoma</taxon>
    </lineage>
</organism>
<dbReference type="STRING" id="1379870.SD10_07220"/>
<dbReference type="RefSeq" id="WP_046376332.1">
    <property type="nucleotide sequence ID" value="NZ_CP010429.1"/>
</dbReference>
<evidence type="ECO:0000313" key="2">
    <source>
        <dbReference type="EMBL" id="AKD54729.1"/>
    </source>
</evidence>
<dbReference type="CDD" id="cd03114">
    <property type="entry name" value="MMAA-like"/>
    <property type="match status" value="1"/>
</dbReference>